<feature type="non-terminal residue" evidence="1">
    <location>
        <position position="1"/>
    </location>
</feature>
<evidence type="ECO:0000313" key="1">
    <source>
        <dbReference type="EMBL" id="CAG8837191.1"/>
    </source>
</evidence>
<comment type="caution">
    <text evidence="1">The sequence shown here is derived from an EMBL/GenBank/DDBJ whole genome shotgun (WGS) entry which is preliminary data.</text>
</comment>
<organism evidence="1 2">
    <name type="scientific">Racocetra persica</name>
    <dbReference type="NCBI Taxonomy" id="160502"/>
    <lineage>
        <taxon>Eukaryota</taxon>
        <taxon>Fungi</taxon>
        <taxon>Fungi incertae sedis</taxon>
        <taxon>Mucoromycota</taxon>
        <taxon>Glomeromycotina</taxon>
        <taxon>Glomeromycetes</taxon>
        <taxon>Diversisporales</taxon>
        <taxon>Gigasporaceae</taxon>
        <taxon>Racocetra</taxon>
    </lineage>
</organism>
<keyword evidence="2" id="KW-1185">Reference proteome</keyword>
<accession>A0ACA9SEF6</accession>
<proteinExistence type="predicted"/>
<evidence type="ECO:0000313" key="2">
    <source>
        <dbReference type="Proteomes" id="UP000789920"/>
    </source>
</evidence>
<dbReference type="EMBL" id="CAJVQC010116905">
    <property type="protein sequence ID" value="CAG8837191.1"/>
    <property type="molecule type" value="Genomic_DNA"/>
</dbReference>
<name>A0ACA9SEF6_9GLOM</name>
<dbReference type="Proteomes" id="UP000789920">
    <property type="component" value="Unassembled WGS sequence"/>
</dbReference>
<protein>
    <submittedName>
        <fullName evidence="1">10275_t:CDS:1</fullName>
    </submittedName>
</protein>
<sequence>TTNIIKINSLKNEHNHIFIPIINEIASQFQKLTSEMLADIKRYMIQ</sequence>
<feature type="non-terminal residue" evidence="1">
    <location>
        <position position="46"/>
    </location>
</feature>
<gene>
    <name evidence="1" type="ORF">RPERSI_LOCUS30209</name>
</gene>
<reference evidence="1" key="1">
    <citation type="submission" date="2021-06" db="EMBL/GenBank/DDBJ databases">
        <authorList>
            <person name="Kallberg Y."/>
            <person name="Tangrot J."/>
            <person name="Rosling A."/>
        </authorList>
    </citation>
    <scope>NUCLEOTIDE SEQUENCE</scope>
    <source>
        <strain evidence="1">MA461A</strain>
    </source>
</reference>